<dbReference type="OMA" id="NPMKELK"/>
<keyword evidence="9 10" id="KW-0687">Ribonucleoprotein</keyword>
<dbReference type="GO" id="GO:1990904">
    <property type="term" value="C:ribonucleoprotein complex"/>
    <property type="evidence" value="ECO:0007669"/>
    <property type="project" value="UniProtKB-KW"/>
</dbReference>
<dbReference type="OrthoDB" id="1734943at2759"/>
<dbReference type="GO" id="GO:0005634">
    <property type="term" value="C:nucleus"/>
    <property type="evidence" value="ECO:0007669"/>
    <property type="project" value="UniProtKB-SubCell"/>
</dbReference>
<proteinExistence type="inferred from homology"/>
<accession>L7JW01</accession>
<evidence type="ECO:0000256" key="1">
    <source>
        <dbReference type="ARBA" id="ARBA00004123"/>
    </source>
</evidence>
<dbReference type="AlphaFoldDB" id="L7JW01"/>
<evidence type="ECO:0000256" key="9">
    <source>
        <dbReference type="ARBA" id="ARBA00023274"/>
    </source>
</evidence>
<dbReference type="InterPro" id="IPR022803">
    <property type="entry name" value="Ribosomal_uL5_dom_sf"/>
</dbReference>
<evidence type="ECO:0000259" key="11">
    <source>
        <dbReference type="Pfam" id="PF00281"/>
    </source>
</evidence>
<evidence type="ECO:0000256" key="7">
    <source>
        <dbReference type="ARBA" id="ARBA00022980"/>
    </source>
</evidence>
<dbReference type="GO" id="GO:0005737">
    <property type="term" value="C:cytoplasm"/>
    <property type="evidence" value="ECO:0007669"/>
    <property type="project" value="UniProtKB-SubCell"/>
</dbReference>
<dbReference type="Pfam" id="PF00673">
    <property type="entry name" value="Ribosomal_L5_C"/>
    <property type="match status" value="1"/>
</dbReference>
<comment type="similarity">
    <text evidence="3 10">Belongs to the universal ribosomal protein uL5 family.</text>
</comment>
<gene>
    <name evidence="13" type="ORF">THOM_1535</name>
</gene>
<dbReference type="NCBIfam" id="NF003258">
    <property type="entry name" value="PRK04219.1"/>
    <property type="match status" value="1"/>
</dbReference>
<comment type="subcellular location">
    <subcellularLocation>
        <location evidence="2">Cytoplasm</location>
    </subcellularLocation>
    <subcellularLocation>
        <location evidence="1">Nucleus</location>
    </subcellularLocation>
</comment>
<dbReference type="GO" id="GO:0003735">
    <property type="term" value="F:structural constituent of ribosome"/>
    <property type="evidence" value="ECO:0007669"/>
    <property type="project" value="InterPro"/>
</dbReference>
<evidence type="ECO:0000256" key="4">
    <source>
        <dbReference type="ARBA" id="ARBA00022490"/>
    </source>
</evidence>
<dbReference type="STRING" id="72359.L7JW01"/>
<dbReference type="HOGENOM" id="CLU_061015_3_0_1"/>
<feature type="domain" description="Large ribosomal subunit protein uL5 N-terminal" evidence="11">
    <location>
        <begin position="28"/>
        <end position="81"/>
    </location>
</feature>
<evidence type="ECO:0000256" key="8">
    <source>
        <dbReference type="ARBA" id="ARBA00023242"/>
    </source>
</evidence>
<dbReference type="PIRSF" id="PIRSF002161">
    <property type="entry name" value="Ribosomal_L5"/>
    <property type="match status" value="1"/>
</dbReference>
<evidence type="ECO:0000313" key="13">
    <source>
        <dbReference type="EMBL" id="ELQ75495.1"/>
    </source>
</evidence>
<dbReference type="Pfam" id="PF00281">
    <property type="entry name" value="Ribosomal_L5"/>
    <property type="match status" value="1"/>
</dbReference>
<organism evidence="13 14">
    <name type="scientific">Trachipleistophora hominis</name>
    <name type="common">Microsporidian parasite</name>
    <dbReference type="NCBI Taxonomy" id="72359"/>
    <lineage>
        <taxon>Eukaryota</taxon>
        <taxon>Fungi</taxon>
        <taxon>Fungi incertae sedis</taxon>
        <taxon>Microsporidia</taxon>
        <taxon>Pleistophoridae</taxon>
        <taxon>Trachipleistophora</taxon>
    </lineage>
</organism>
<dbReference type="Proteomes" id="UP000011185">
    <property type="component" value="Unassembled WGS sequence"/>
</dbReference>
<dbReference type="GO" id="GO:0005840">
    <property type="term" value="C:ribosome"/>
    <property type="evidence" value="ECO:0007669"/>
    <property type="project" value="UniProtKB-KW"/>
</dbReference>
<dbReference type="InterPro" id="IPR031310">
    <property type="entry name" value="Ribosomal_uL5_N"/>
</dbReference>
<dbReference type="VEuPathDB" id="MicrosporidiaDB:THOM_1535"/>
<keyword evidence="6" id="KW-0694">RNA-binding</keyword>
<sequence length="197" mass="22147">VSSCDGPVRPPSALKIFKILPFSMTKTNPMEEVRIHKLSINLCVGESGDKLNKAAKVLEQLTGQKPRFSKSRLTIRTFGIRRNEKIAVHVTVRGEKAKDILNNALKICEFELRETSFSETGTFGFGIKEHIDLGLKYDPAIGIYGMDFIVVLSKPGLRVCKRKRLRSKVGNKQRVSKEEAKKWFVDTFEGVLVPANK</sequence>
<evidence type="ECO:0000256" key="5">
    <source>
        <dbReference type="ARBA" id="ARBA00022730"/>
    </source>
</evidence>
<dbReference type="PANTHER" id="PTHR11994">
    <property type="entry name" value="60S RIBOSOMAL PROTEIN L11-RELATED"/>
    <property type="match status" value="1"/>
</dbReference>
<dbReference type="InParanoid" id="L7JW01"/>
<keyword evidence="4" id="KW-0963">Cytoplasm</keyword>
<dbReference type="InterPro" id="IPR057266">
    <property type="entry name" value="Ribosomal_uL5_euk/arc-type"/>
</dbReference>
<evidence type="ECO:0000256" key="10">
    <source>
        <dbReference type="RuleBase" id="RU003930"/>
    </source>
</evidence>
<dbReference type="SUPFAM" id="SSF55282">
    <property type="entry name" value="RL5-like"/>
    <property type="match status" value="1"/>
</dbReference>
<dbReference type="GO" id="GO:0019843">
    <property type="term" value="F:rRNA binding"/>
    <property type="evidence" value="ECO:0007669"/>
    <property type="project" value="UniProtKB-KW"/>
</dbReference>
<evidence type="ECO:0000256" key="6">
    <source>
        <dbReference type="ARBA" id="ARBA00022884"/>
    </source>
</evidence>
<dbReference type="Gene3D" id="3.30.1440.10">
    <property type="match status" value="1"/>
</dbReference>
<dbReference type="FunCoup" id="L7JW01">
    <property type="interactions" value="145"/>
</dbReference>
<name>L7JW01_TRAHO</name>
<evidence type="ECO:0000313" key="14">
    <source>
        <dbReference type="Proteomes" id="UP000011185"/>
    </source>
</evidence>
<dbReference type="FunFam" id="3.30.1440.10:FF:000004">
    <property type="entry name" value="60S ribosomal protein L11, putative"/>
    <property type="match status" value="1"/>
</dbReference>
<reference evidence="13 14" key="1">
    <citation type="journal article" date="2012" name="PLoS Pathog.">
        <title>The genome of the obligate intracellular parasite Trachipleistophora hominis: new insights into microsporidian genome dynamics and reductive evolution.</title>
        <authorList>
            <person name="Heinz E."/>
            <person name="Williams T.A."/>
            <person name="Nakjang S."/>
            <person name="Noel C.J."/>
            <person name="Swan D.C."/>
            <person name="Goldberg A.V."/>
            <person name="Harris S.R."/>
            <person name="Weinmaier T."/>
            <person name="Markert S."/>
            <person name="Becher D."/>
            <person name="Bernhardt J."/>
            <person name="Dagan T."/>
            <person name="Hacker C."/>
            <person name="Lucocq J.M."/>
            <person name="Schweder T."/>
            <person name="Rattei T."/>
            <person name="Hall N."/>
            <person name="Hirt R.P."/>
            <person name="Embley T.M."/>
        </authorList>
    </citation>
    <scope>NUCLEOTIDE SEQUENCE [LARGE SCALE GENOMIC DNA]</scope>
</reference>
<evidence type="ECO:0000256" key="3">
    <source>
        <dbReference type="ARBA" id="ARBA00008553"/>
    </source>
</evidence>
<dbReference type="EMBL" id="JH993952">
    <property type="protein sequence ID" value="ELQ75495.1"/>
    <property type="molecule type" value="Genomic_DNA"/>
</dbReference>
<evidence type="ECO:0000256" key="2">
    <source>
        <dbReference type="ARBA" id="ARBA00004496"/>
    </source>
</evidence>
<dbReference type="InterPro" id="IPR031309">
    <property type="entry name" value="Ribosomal_uL5_C"/>
</dbReference>
<dbReference type="InterPro" id="IPR002132">
    <property type="entry name" value="Ribosomal_uL5"/>
</dbReference>
<dbReference type="GO" id="GO:0006412">
    <property type="term" value="P:translation"/>
    <property type="evidence" value="ECO:0007669"/>
    <property type="project" value="InterPro"/>
</dbReference>
<evidence type="ECO:0000259" key="12">
    <source>
        <dbReference type="Pfam" id="PF00673"/>
    </source>
</evidence>
<keyword evidence="8" id="KW-0539">Nucleus</keyword>
<keyword evidence="7 10" id="KW-0689">Ribosomal protein</keyword>
<protein>
    <submittedName>
        <fullName evidence="13">60S ribosomal protein L11</fullName>
    </submittedName>
</protein>
<keyword evidence="5" id="KW-0699">rRNA-binding</keyword>
<feature type="non-terminal residue" evidence="13">
    <location>
        <position position="1"/>
    </location>
</feature>
<keyword evidence="14" id="KW-1185">Reference proteome</keyword>
<feature type="domain" description="Large ribosomal subunit protein uL5 C-terminal" evidence="12">
    <location>
        <begin position="85"/>
        <end position="165"/>
    </location>
</feature>